<protein>
    <submittedName>
        <fullName evidence="2">Uncharacterized protein</fullName>
    </submittedName>
</protein>
<evidence type="ECO:0000313" key="2">
    <source>
        <dbReference type="EMBL" id="RRT56086.1"/>
    </source>
</evidence>
<gene>
    <name evidence="2" type="ORF">B296_00004685</name>
</gene>
<feature type="region of interest" description="Disordered" evidence="1">
    <location>
        <begin position="81"/>
        <end position="123"/>
    </location>
</feature>
<organism evidence="2 3">
    <name type="scientific">Ensete ventricosum</name>
    <name type="common">Abyssinian banana</name>
    <name type="synonym">Musa ensete</name>
    <dbReference type="NCBI Taxonomy" id="4639"/>
    <lineage>
        <taxon>Eukaryota</taxon>
        <taxon>Viridiplantae</taxon>
        <taxon>Streptophyta</taxon>
        <taxon>Embryophyta</taxon>
        <taxon>Tracheophyta</taxon>
        <taxon>Spermatophyta</taxon>
        <taxon>Magnoliopsida</taxon>
        <taxon>Liliopsida</taxon>
        <taxon>Zingiberales</taxon>
        <taxon>Musaceae</taxon>
        <taxon>Ensete</taxon>
    </lineage>
</organism>
<dbReference type="AlphaFoldDB" id="A0A426YWH6"/>
<evidence type="ECO:0000313" key="3">
    <source>
        <dbReference type="Proteomes" id="UP000287651"/>
    </source>
</evidence>
<dbReference type="Proteomes" id="UP000287651">
    <property type="component" value="Unassembled WGS sequence"/>
</dbReference>
<sequence length="166" mass="18046">MWRAFAGGGCRPYLCQVDFTTIGAPHISGRLLASGRPHVVGPTVRGCDDLTARSALTVSDWYKRTTERDAGWNCSGGIDVTLAGRSPSSDPTQRAKPKEEDGRGFLESGQRNTETRIGTPAGRDIFPAGVSMVVARRKHLLPQTWTESRGLETLVPFPSYIASEKE</sequence>
<proteinExistence type="predicted"/>
<name>A0A426YWH6_ENSVE</name>
<dbReference type="EMBL" id="AMZH03009783">
    <property type="protein sequence ID" value="RRT56086.1"/>
    <property type="molecule type" value="Genomic_DNA"/>
</dbReference>
<comment type="caution">
    <text evidence="2">The sequence shown here is derived from an EMBL/GenBank/DDBJ whole genome shotgun (WGS) entry which is preliminary data.</text>
</comment>
<evidence type="ECO:0000256" key="1">
    <source>
        <dbReference type="SAM" id="MobiDB-lite"/>
    </source>
</evidence>
<reference evidence="2 3" key="1">
    <citation type="journal article" date="2014" name="Agronomy (Basel)">
        <title>A Draft Genome Sequence for Ensete ventricosum, the Drought-Tolerant Tree Against Hunger.</title>
        <authorList>
            <person name="Harrison J."/>
            <person name="Moore K.A."/>
            <person name="Paszkiewicz K."/>
            <person name="Jones T."/>
            <person name="Grant M."/>
            <person name="Ambacheew D."/>
            <person name="Muzemil S."/>
            <person name="Studholme D.J."/>
        </authorList>
    </citation>
    <scope>NUCLEOTIDE SEQUENCE [LARGE SCALE GENOMIC DNA]</scope>
</reference>
<accession>A0A426YWH6</accession>